<reference evidence="3 4" key="4">
    <citation type="journal article" date="2009" name="Appl. Environ. Microbiol.">
        <title>Comparative genome-wide transcriptional profiling of Azorhizobium caulinodans ORS571 grown under free-living and symbiotic conditions.</title>
        <authorList>
            <person name="Tsukada S."/>
            <person name="Aono T."/>
            <person name="Akiba N."/>
            <person name="Lee KB."/>
            <person name="Liu CT."/>
            <person name="Toyazaki H."/>
            <person name="Oyaizu H."/>
        </authorList>
    </citation>
    <scope>NUCLEOTIDE SEQUENCE [LARGE SCALE GENOMIC DNA]</scope>
    <source>
        <strain evidence="4">ATCC 43989 / DSM 5975 / JCM 20966 / LMG 6465 / NBRC 14845 / NCIMB 13405 / ORS 571</strain>
    </source>
</reference>
<evidence type="ECO:0000313" key="3">
    <source>
        <dbReference type="EMBL" id="BAF90680.1"/>
    </source>
</evidence>
<reference evidence="3 4" key="6">
    <citation type="journal article" date="2011" name="Appl. Environ. Microbiol.">
        <title>Involvement of the azorhizobial chromosome partition gene (parA) in the onset of bacteroid differentiation during Sesbania rostrata stem nodule development.</title>
        <authorList>
            <person name="Liu CT."/>
            <person name="Lee KB."/>
            <person name="Wang YS."/>
            <person name="Peng MH."/>
            <person name="Lee KT."/>
            <person name="Suzuki S."/>
            <person name="Suzuki T."/>
            <person name="Oyaizu H."/>
        </authorList>
    </citation>
    <scope>NUCLEOTIDE SEQUENCE [LARGE SCALE GENOMIC DNA]</scope>
    <source>
        <strain evidence="4">ATCC 43989 / DSM 5975 / JCM 20966 / LMG 6465 / NBRC 14845 / NCIMB 13405 / ORS 571</strain>
    </source>
</reference>
<name>A8I1Z5_AZOC5</name>
<dbReference type="Proteomes" id="UP000000270">
    <property type="component" value="Chromosome"/>
</dbReference>
<dbReference type="PANTHER" id="PTHR34580:SF3">
    <property type="entry name" value="PROTEIN PAFB"/>
    <property type="match status" value="1"/>
</dbReference>
<dbReference type="InterPro" id="IPR036390">
    <property type="entry name" value="WH_DNA-bd_sf"/>
</dbReference>
<dbReference type="PROSITE" id="PS52050">
    <property type="entry name" value="WYL"/>
    <property type="match status" value="1"/>
</dbReference>
<dbReference type="InterPro" id="IPR051534">
    <property type="entry name" value="CBASS_pafABC_assoc_protein"/>
</dbReference>
<sequence>MSRTERLFDLLHVLRRHRRPVSGQALAAEIGVSIRTLYRDIASLQAQGADIVGEPGVGYVLKPGFTLPPLMFPVEEIEALVLGSRWVAGRGDERLRDAAVSALARLSAVLPPDLRAELESSSLHVAPTAPIPGDTVDPALLRKAIRIERKLHILYRDGEGAATERVVWPFGLTFFDHVRLMMAWCELRDGFRHFRTDRIAEARLMEMRYPRRRQALMKAWRETELKPVEGCRPAAGI</sequence>
<evidence type="ECO:0000259" key="2">
    <source>
        <dbReference type="Pfam" id="PF13280"/>
    </source>
</evidence>
<proteinExistence type="predicted"/>
<reference evidence="3 4" key="1">
    <citation type="journal article" date="2007" name="Appl. Environ. Microbiol.">
        <title>Rhizobial factors required for stem nodule maturation and maintenance in Sesbania rostrata-Azorhizobium caulinodans ORS571 symbiosis.</title>
        <authorList>
            <person name="Suzuki S."/>
            <person name="Aono T."/>
            <person name="Lee KB."/>
            <person name="Suzuki T."/>
            <person name="Liu CT."/>
            <person name="Miwa H."/>
            <person name="Wakao S."/>
            <person name="Iki T."/>
            <person name="Oyaizu H."/>
        </authorList>
    </citation>
    <scope>NUCLEOTIDE SEQUENCE [LARGE SCALE GENOMIC DNA]</scope>
    <source>
        <strain evidence="4">ATCC 43989 / DSM 5975 / JCM 20966 / LMG 6465 / NBRC 14845 / NCIMB 13405 / ORS 571</strain>
    </source>
</reference>
<dbReference type="EMBL" id="AP009384">
    <property type="protein sequence ID" value="BAF90680.1"/>
    <property type="molecule type" value="Genomic_DNA"/>
</dbReference>
<dbReference type="KEGG" id="azc:AZC_4682"/>
<reference evidence="4" key="2">
    <citation type="submission" date="2007-04" db="EMBL/GenBank/DDBJ databases">
        <title>Complete genome sequence of the nitrogen-fixing bacterium Azorhizobium caulinodans ORS571.</title>
        <authorList>
            <person name="Lee K.B."/>
            <person name="Backer P.D."/>
            <person name="Aono T."/>
            <person name="Liu C.T."/>
            <person name="Suzuki S."/>
            <person name="Suzuki T."/>
            <person name="Kaneko T."/>
            <person name="Yamada M."/>
            <person name="Tabata S."/>
            <person name="Kupfer D.M."/>
            <person name="Najar F.Z."/>
            <person name="Wiley G.B."/>
            <person name="Roe B."/>
            <person name="Binnewies T."/>
            <person name="Ussery D."/>
            <person name="Vereecke D."/>
            <person name="Gevers D."/>
            <person name="Holsters M."/>
            <person name="Oyaizu H."/>
        </authorList>
    </citation>
    <scope>NUCLEOTIDE SEQUENCE [LARGE SCALE GENOMIC DNA]</scope>
    <source>
        <strain evidence="4">ATCC 43989 / DSM 5975 / JCM 20966 / LMG 6465 / NBRC 14845 / NCIMB 13405 / ORS 571</strain>
    </source>
</reference>
<organism evidence="3 4">
    <name type="scientific">Azorhizobium caulinodans (strain ATCC 43989 / DSM 5975 / JCM 20966 / LMG 6465 / NBRC 14845 / NCIMB 13405 / ORS 571)</name>
    <dbReference type="NCBI Taxonomy" id="438753"/>
    <lineage>
        <taxon>Bacteria</taxon>
        <taxon>Pseudomonadati</taxon>
        <taxon>Pseudomonadota</taxon>
        <taxon>Alphaproteobacteria</taxon>
        <taxon>Hyphomicrobiales</taxon>
        <taxon>Xanthobacteraceae</taxon>
        <taxon>Azorhizobium</taxon>
    </lineage>
</organism>
<dbReference type="HOGENOM" id="CLU_041141_7_1_5"/>
<keyword evidence="4" id="KW-1185">Reference proteome</keyword>
<dbReference type="STRING" id="438753.AZC_4682"/>
<dbReference type="eggNOG" id="COG2378">
    <property type="taxonomic scope" value="Bacteria"/>
</dbReference>
<feature type="domain" description="Helix-turn-helix type 11" evidence="1">
    <location>
        <begin position="6"/>
        <end position="59"/>
    </location>
</feature>
<dbReference type="SUPFAM" id="SSF46785">
    <property type="entry name" value="Winged helix' DNA-binding domain"/>
    <property type="match status" value="1"/>
</dbReference>
<evidence type="ECO:0000259" key="1">
    <source>
        <dbReference type="Pfam" id="PF08279"/>
    </source>
</evidence>
<dbReference type="InterPro" id="IPR026881">
    <property type="entry name" value="WYL_dom"/>
</dbReference>
<dbReference type="RefSeq" id="WP_012173201.1">
    <property type="nucleotide sequence ID" value="NC_009937.1"/>
</dbReference>
<dbReference type="Pfam" id="PF13280">
    <property type="entry name" value="WYL"/>
    <property type="match status" value="1"/>
</dbReference>
<feature type="domain" description="WYL" evidence="2">
    <location>
        <begin position="140"/>
        <end position="203"/>
    </location>
</feature>
<dbReference type="AlphaFoldDB" id="A8I1Z5"/>
<dbReference type="PANTHER" id="PTHR34580">
    <property type="match status" value="1"/>
</dbReference>
<accession>A8I1Z5</accession>
<dbReference type="Gene3D" id="1.10.10.10">
    <property type="entry name" value="Winged helix-like DNA-binding domain superfamily/Winged helix DNA-binding domain"/>
    <property type="match status" value="1"/>
</dbReference>
<dbReference type="InterPro" id="IPR013196">
    <property type="entry name" value="HTH_11"/>
</dbReference>
<evidence type="ECO:0000313" key="4">
    <source>
        <dbReference type="Proteomes" id="UP000000270"/>
    </source>
</evidence>
<reference evidence="3 4" key="5">
    <citation type="journal article" date="2010" name="Appl. Environ. Microbiol.">
        <title>phrR-like gene praR of Azorhizobium caulinodans ORS571 is essential for symbiosis with Sesbania rostrata and is involved in expression of reb genes.</title>
        <authorList>
            <person name="Akiba N."/>
            <person name="Aono T."/>
            <person name="Toyazaki H."/>
            <person name="Sato S."/>
            <person name="Oyaizu H."/>
        </authorList>
    </citation>
    <scope>NUCLEOTIDE SEQUENCE [LARGE SCALE GENOMIC DNA]</scope>
    <source>
        <strain evidence="4">ATCC 43989 / DSM 5975 / JCM 20966 / LMG 6465 / NBRC 14845 / NCIMB 13405 / ORS 571</strain>
    </source>
</reference>
<reference evidence="3 4" key="3">
    <citation type="journal article" date="2008" name="BMC Genomics">
        <title>The genome of the versatile nitrogen fixer Azorhizobium caulinodans ORS571.</title>
        <authorList>
            <person name="Lee KB."/>
            <person name="Backer P.D."/>
            <person name="Aono T."/>
            <person name="Liu CT."/>
            <person name="Suzuki S."/>
            <person name="Suzuki T."/>
            <person name="Kaneko T."/>
            <person name="Yamada M."/>
            <person name="Tabata S."/>
            <person name="Kupfer D.M."/>
            <person name="Najar F.Z."/>
            <person name="Wiley G.B."/>
            <person name="Roe B."/>
            <person name="Binnewies T.T."/>
            <person name="Ussery D.W."/>
            <person name="D'Haeze W."/>
            <person name="Herder J.D."/>
            <person name="Gevers D."/>
            <person name="Vereecke D."/>
            <person name="Holsters M."/>
            <person name="Oyaizu H."/>
        </authorList>
    </citation>
    <scope>NUCLEOTIDE SEQUENCE [LARGE SCALE GENOMIC DNA]</scope>
    <source>
        <strain evidence="4">ATCC 43989 / DSM 5975 / JCM 20966 / LMG 6465 / NBRC 14845 / NCIMB 13405 / ORS 571</strain>
    </source>
</reference>
<dbReference type="InterPro" id="IPR036388">
    <property type="entry name" value="WH-like_DNA-bd_sf"/>
</dbReference>
<dbReference type="Pfam" id="PF08279">
    <property type="entry name" value="HTH_11"/>
    <property type="match status" value="1"/>
</dbReference>
<gene>
    <name evidence="3" type="ordered locus">AZC_4682</name>
</gene>
<protein>
    <submittedName>
        <fullName evidence="3">Putative transcription regulator protein</fullName>
    </submittedName>
</protein>